<comment type="similarity">
    <text evidence="2">Belongs to the glycosyl hydrolase 79 family.</text>
</comment>
<accession>A0AAD3RVQ1</accession>
<keyword evidence="5" id="KW-0378">Hydrolase</keyword>
<comment type="function">
    <text evidence="10">Endoglycosidase which is a cell surface and extracellular matrix-degrading enzyme. Cleaves heparan sulfate proteoglycans (HSPGs) into heparan sulfate side chains and core proteoglycans.</text>
</comment>
<dbReference type="Proteomes" id="UP001279734">
    <property type="component" value="Unassembled WGS sequence"/>
</dbReference>
<dbReference type="GO" id="GO:0004566">
    <property type="term" value="F:beta-glucuronidase activity"/>
    <property type="evidence" value="ECO:0007669"/>
    <property type="project" value="TreeGrafter"/>
</dbReference>
<evidence type="ECO:0008006" key="14">
    <source>
        <dbReference type="Google" id="ProtNLM"/>
    </source>
</evidence>
<organism evidence="12 13">
    <name type="scientific">Nepenthes gracilis</name>
    <name type="common">Slender pitcher plant</name>
    <dbReference type="NCBI Taxonomy" id="150966"/>
    <lineage>
        <taxon>Eukaryota</taxon>
        <taxon>Viridiplantae</taxon>
        <taxon>Streptophyta</taxon>
        <taxon>Embryophyta</taxon>
        <taxon>Tracheophyta</taxon>
        <taxon>Spermatophyta</taxon>
        <taxon>Magnoliopsida</taxon>
        <taxon>eudicotyledons</taxon>
        <taxon>Gunneridae</taxon>
        <taxon>Pentapetalae</taxon>
        <taxon>Caryophyllales</taxon>
        <taxon>Nepenthaceae</taxon>
        <taxon>Nepenthes</taxon>
    </lineage>
</organism>
<dbReference type="InterPro" id="IPR005199">
    <property type="entry name" value="Glyco_hydro_79"/>
</dbReference>
<keyword evidence="4 11" id="KW-0732">Signal</keyword>
<dbReference type="InterPro" id="IPR017853">
    <property type="entry name" value="GH"/>
</dbReference>
<evidence type="ECO:0000256" key="10">
    <source>
        <dbReference type="ARBA" id="ARBA00055929"/>
    </source>
</evidence>
<evidence type="ECO:0000256" key="3">
    <source>
        <dbReference type="ARBA" id="ARBA00022525"/>
    </source>
</evidence>
<name>A0AAD3RVQ1_NEPGR</name>
<evidence type="ECO:0000256" key="8">
    <source>
        <dbReference type="ARBA" id="ARBA00023228"/>
    </source>
</evidence>
<evidence type="ECO:0000256" key="9">
    <source>
        <dbReference type="ARBA" id="ARBA00023765"/>
    </source>
</evidence>
<dbReference type="PANTHER" id="PTHR14363">
    <property type="entry name" value="HEPARANASE-RELATED"/>
    <property type="match status" value="1"/>
</dbReference>
<reference evidence="12" key="1">
    <citation type="submission" date="2023-05" db="EMBL/GenBank/DDBJ databases">
        <title>Nepenthes gracilis genome sequencing.</title>
        <authorList>
            <person name="Fukushima K."/>
        </authorList>
    </citation>
    <scope>NUCLEOTIDE SEQUENCE</scope>
    <source>
        <strain evidence="12">SING2019-196</strain>
    </source>
</reference>
<dbReference type="Gene3D" id="3.20.20.80">
    <property type="entry name" value="Glycosidases"/>
    <property type="match status" value="1"/>
</dbReference>
<evidence type="ECO:0000256" key="1">
    <source>
        <dbReference type="ARBA" id="ARBA00004613"/>
    </source>
</evidence>
<keyword evidence="13" id="KW-1185">Reference proteome</keyword>
<evidence type="ECO:0000256" key="5">
    <source>
        <dbReference type="ARBA" id="ARBA00022801"/>
    </source>
</evidence>
<gene>
    <name evidence="12" type="ORF">Nepgr_000821</name>
</gene>
<sequence>MWSLFYLLVLISLIFLLTRTRDHSKAPQSAGNFTVGSVFINGTVPIAQIDDDFICATLDWGPPGGTTSLLNLDLNNKILRNAVTAFSPLKIRLGGTLQDDAIYEESVGQGQPPCLPFVKNQSQMFGFNQGCLPLSRWDDLNTFFNETGVVATFGLNALIGRRINPNGLVVGAWDSNNAESLIRYTISKGYNIVGWELGNELSGKGVGTRISAHQYALDVSSLRGLLEEIDTRSQTMHQVIAPGGFFNASWFTQFIDQATNSVQVITHHVYNLGPGSDDDLVEKILDPSYLDGESIVFSNLQRIIRNSGTSAVAWVGEAGGAFHGGHKLVTDAFVMNFWYLDQLGMAASYDTKTYCRQTLIGANYGLLNTTSFAPNPDYYSALLWHRLMGTQVLSTAASGTKKLRAYAHCSRQSDGIALLLLNLDGNATVQVGISTESGLITSQNERKSYSSKFSGNTRRFNLPGIIPGIHGRKRKEYHFTAQDGNLHSQTVLLNGKVLSVSSSGEIPPLEPAILSTIEEHQAAALRATARMIEVNQQPVMIAGIPRGQGMLTTVESFPQQLMFSWGISNPIVPTQSCHEKGYSVVTVEWKDRPQPLFDTICTLMEIECPIFHGFICLSKALHFRNILFEMWMGAPLKHRVTSTESSSNA</sequence>
<protein>
    <recommendedName>
        <fullName evidence="14">Heparanase-like protein 3</fullName>
    </recommendedName>
</protein>
<dbReference type="PANTHER" id="PTHR14363:SF45">
    <property type="entry name" value="HEPARANASE-LIKE PROTEIN 3 ISOFORM X1"/>
    <property type="match status" value="1"/>
</dbReference>
<evidence type="ECO:0000256" key="4">
    <source>
        <dbReference type="ARBA" id="ARBA00022729"/>
    </source>
</evidence>
<keyword evidence="6" id="KW-0472">Membrane</keyword>
<keyword evidence="7" id="KW-0325">Glycoprotein</keyword>
<feature type="chain" id="PRO_5041928452" description="Heparanase-like protein 3" evidence="11">
    <location>
        <begin position="21"/>
        <end position="649"/>
    </location>
</feature>
<dbReference type="GO" id="GO:0005576">
    <property type="term" value="C:extracellular region"/>
    <property type="evidence" value="ECO:0007669"/>
    <property type="project" value="UniProtKB-SubCell"/>
</dbReference>
<dbReference type="Pfam" id="PF03662">
    <property type="entry name" value="Glyco_hydro_79n"/>
    <property type="match status" value="1"/>
</dbReference>
<evidence type="ECO:0000313" key="13">
    <source>
        <dbReference type="Proteomes" id="UP001279734"/>
    </source>
</evidence>
<keyword evidence="8" id="KW-0458">Lysosome</keyword>
<evidence type="ECO:0000256" key="11">
    <source>
        <dbReference type="SAM" id="SignalP"/>
    </source>
</evidence>
<feature type="signal peptide" evidence="11">
    <location>
        <begin position="1"/>
        <end position="20"/>
    </location>
</feature>
<comment type="caution">
    <text evidence="12">The sequence shown here is derived from an EMBL/GenBank/DDBJ whole genome shotgun (WGS) entry which is preliminary data.</text>
</comment>
<dbReference type="SUPFAM" id="SSF51445">
    <property type="entry name" value="(Trans)glycosidases"/>
    <property type="match status" value="1"/>
</dbReference>
<evidence type="ECO:0000256" key="6">
    <source>
        <dbReference type="ARBA" id="ARBA00023136"/>
    </source>
</evidence>
<evidence type="ECO:0000313" key="12">
    <source>
        <dbReference type="EMBL" id="GMG98981.1"/>
    </source>
</evidence>
<dbReference type="GO" id="GO:0005765">
    <property type="term" value="C:lysosomal membrane"/>
    <property type="evidence" value="ECO:0007669"/>
    <property type="project" value="UniProtKB-SubCell"/>
</dbReference>
<dbReference type="EMBL" id="BSYO01000001">
    <property type="protein sequence ID" value="GMG98981.1"/>
    <property type="molecule type" value="Genomic_DNA"/>
</dbReference>
<proteinExistence type="inferred from homology"/>
<dbReference type="GO" id="GO:0009505">
    <property type="term" value="C:plant-type cell wall"/>
    <property type="evidence" value="ECO:0007669"/>
    <property type="project" value="TreeGrafter"/>
</dbReference>
<dbReference type="FunFam" id="3.20.20.80:FF:000023">
    <property type="entry name" value="heparanase-like protein 3"/>
    <property type="match status" value="1"/>
</dbReference>
<keyword evidence="3" id="KW-0964">Secreted</keyword>
<evidence type="ECO:0000256" key="7">
    <source>
        <dbReference type="ARBA" id="ARBA00023180"/>
    </source>
</evidence>
<evidence type="ECO:0000256" key="2">
    <source>
        <dbReference type="ARBA" id="ARBA00009800"/>
    </source>
</evidence>
<comment type="subcellular location">
    <subcellularLocation>
        <location evidence="9">Lysosome membrane</location>
        <topology evidence="9">Peripheral membrane protein</topology>
    </subcellularLocation>
    <subcellularLocation>
        <location evidence="1">Secreted</location>
    </subcellularLocation>
</comment>
<dbReference type="AlphaFoldDB" id="A0AAD3RVQ1"/>